<dbReference type="PANTHER" id="PTHR23542:SF1">
    <property type="entry name" value="MAJOR FACILITATOR SUPERFAMILY (MFS) PROFILE DOMAIN-CONTAINING PROTEIN"/>
    <property type="match status" value="1"/>
</dbReference>
<evidence type="ECO:0008006" key="4">
    <source>
        <dbReference type="Google" id="ProtNLM"/>
    </source>
</evidence>
<feature type="transmembrane region" description="Helical" evidence="1">
    <location>
        <begin position="124"/>
        <end position="143"/>
    </location>
</feature>
<feature type="transmembrane region" description="Helical" evidence="1">
    <location>
        <begin position="186"/>
        <end position="206"/>
    </location>
</feature>
<comment type="caution">
    <text evidence="2">The sequence shown here is derived from an EMBL/GenBank/DDBJ whole genome shotgun (WGS) entry which is preliminary data.</text>
</comment>
<gene>
    <name evidence="2" type="ORF">GCM10022286_23580</name>
</gene>
<reference evidence="2" key="2">
    <citation type="submission" date="2023-12" db="EMBL/GenBank/DDBJ databases">
        <authorList>
            <person name="Sun Q."/>
            <person name="Inoue M."/>
        </authorList>
    </citation>
    <scope>NUCLEOTIDE SEQUENCE</scope>
    <source>
        <strain evidence="2">JCM 17590</strain>
    </source>
</reference>
<dbReference type="Proteomes" id="UP001415169">
    <property type="component" value="Unassembled WGS sequence"/>
</dbReference>
<evidence type="ECO:0000313" key="2">
    <source>
        <dbReference type="EMBL" id="GAA4163302.1"/>
    </source>
</evidence>
<keyword evidence="1" id="KW-0472">Membrane</keyword>
<dbReference type="Gene3D" id="1.20.1250.20">
    <property type="entry name" value="MFS general substrate transporter like domains"/>
    <property type="match status" value="1"/>
</dbReference>
<dbReference type="EMBL" id="BAABBV010000001">
    <property type="protein sequence ID" value="GAA4163302.1"/>
    <property type="molecule type" value="Genomic_DNA"/>
</dbReference>
<feature type="transmembrane region" description="Helical" evidence="1">
    <location>
        <begin position="155"/>
        <end position="180"/>
    </location>
</feature>
<name>A0ABP7ZLP6_9MICO</name>
<dbReference type="SUPFAM" id="SSF103473">
    <property type="entry name" value="MFS general substrate transporter"/>
    <property type="match status" value="1"/>
</dbReference>
<keyword evidence="1" id="KW-0812">Transmembrane</keyword>
<evidence type="ECO:0000256" key="1">
    <source>
        <dbReference type="SAM" id="Phobius"/>
    </source>
</evidence>
<sequence>MLDQATTSSDMACAGTKTVVLRASSFIHAVSSRRLATAKIAPARRRIGAVPVIVTAAATARGLQPLTGAILALSSAASILSGLAYGAWRAAPRPRAIQLAASLVLVAGVVTGAVWPAIPGLMVMLLVGGTAIAPLIASSSQLVQACVASSRITEAFTWVNTASATGIAAAAALTGTLVTAHGVSTATAAVIGLVTIAAGSAAVNLGSESPAR</sequence>
<protein>
    <recommendedName>
        <fullName evidence="4">MFS transporter</fullName>
    </recommendedName>
</protein>
<feature type="transmembrane region" description="Helical" evidence="1">
    <location>
        <begin position="66"/>
        <end position="87"/>
    </location>
</feature>
<organism evidence="2 3">
    <name type="scientific">Gryllotalpicola daejeonensis</name>
    <dbReference type="NCBI Taxonomy" id="993087"/>
    <lineage>
        <taxon>Bacteria</taxon>
        <taxon>Bacillati</taxon>
        <taxon>Actinomycetota</taxon>
        <taxon>Actinomycetes</taxon>
        <taxon>Micrococcales</taxon>
        <taxon>Microbacteriaceae</taxon>
        <taxon>Gryllotalpicola</taxon>
    </lineage>
</organism>
<keyword evidence="3" id="KW-1185">Reference proteome</keyword>
<keyword evidence="1" id="KW-1133">Transmembrane helix</keyword>
<dbReference type="PANTHER" id="PTHR23542">
    <property type="match status" value="1"/>
</dbReference>
<dbReference type="InterPro" id="IPR036259">
    <property type="entry name" value="MFS_trans_sf"/>
</dbReference>
<evidence type="ECO:0000313" key="3">
    <source>
        <dbReference type="Proteomes" id="UP001415169"/>
    </source>
</evidence>
<feature type="transmembrane region" description="Helical" evidence="1">
    <location>
        <begin position="99"/>
        <end position="118"/>
    </location>
</feature>
<proteinExistence type="predicted"/>
<accession>A0ABP7ZLP6</accession>
<reference evidence="2" key="1">
    <citation type="journal article" date="2014" name="Int. J. Syst. Evol. Microbiol.">
        <title>Complete genome of a new Firmicutes species belonging to the dominant human colonic microbiota ('Ruminococcus bicirculans') reveals two chromosomes and a selective capacity to utilize plant glucans.</title>
        <authorList>
            <consortium name="NISC Comparative Sequencing Program"/>
            <person name="Wegmann U."/>
            <person name="Louis P."/>
            <person name="Goesmann A."/>
            <person name="Henrissat B."/>
            <person name="Duncan S.H."/>
            <person name="Flint H.J."/>
        </authorList>
    </citation>
    <scope>NUCLEOTIDE SEQUENCE</scope>
    <source>
        <strain evidence="2">JCM 17590</strain>
    </source>
</reference>